<proteinExistence type="predicted"/>
<accession>A0A8S1N9B2</accession>
<dbReference type="EMBL" id="CAJJDN010000050">
    <property type="protein sequence ID" value="CAD8086671.1"/>
    <property type="molecule type" value="Genomic_DNA"/>
</dbReference>
<organism evidence="1 2">
    <name type="scientific">Paramecium sonneborni</name>
    <dbReference type="NCBI Taxonomy" id="65129"/>
    <lineage>
        <taxon>Eukaryota</taxon>
        <taxon>Sar</taxon>
        <taxon>Alveolata</taxon>
        <taxon>Ciliophora</taxon>
        <taxon>Intramacronucleata</taxon>
        <taxon>Oligohymenophorea</taxon>
        <taxon>Peniculida</taxon>
        <taxon>Parameciidae</taxon>
        <taxon>Paramecium</taxon>
    </lineage>
</organism>
<name>A0A8S1N9B2_9CILI</name>
<keyword evidence="2" id="KW-1185">Reference proteome</keyword>
<comment type="caution">
    <text evidence="1">The sequence shown here is derived from an EMBL/GenBank/DDBJ whole genome shotgun (WGS) entry which is preliminary data.</text>
</comment>
<sequence>MNIQYCFVVNLLVKLQKISESFEKEVKQIQQIIIENFNLLLGQIKEQKFLEIVKVSIQQKILLHQNKYSQIQNNFFPKQKVQLLGMVFNVNLQKPSPKLNNLKKGYFSSQQIFDDFIEFNI</sequence>
<evidence type="ECO:0000313" key="1">
    <source>
        <dbReference type="EMBL" id="CAD8086671.1"/>
    </source>
</evidence>
<protein>
    <submittedName>
        <fullName evidence="1">Uncharacterized protein</fullName>
    </submittedName>
</protein>
<gene>
    <name evidence="1" type="ORF">PSON_ATCC_30995.1.T0500131</name>
</gene>
<evidence type="ECO:0000313" key="2">
    <source>
        <dbReference type="Proteomes" id="UP000692954"/>
    </source>
</evidence>
<reference evidence="1" key="1">
    <citation type="submission" date="2021-01" db="EMBL/GenBank/DDBJ databases">
        <authorList>
            <consortium name="Genoscope - CEA"/>
            <person name="William W."/>
        </authorList>
    </citation>
    <scope>NUCLEOTIDE SEQUENCE</scope>
</reference>
<dbReference type="AlphaFoldDB" id="A0A8S1N9B2"/>
<dbReference type="Proteomes" id="UP000692954">
    <property type="component" value="Unassembled WGS sequence"/>
</dbReference>